<gene>
    <name evidence="4" type="ORF">ADK37_12775</name>
</gene>
<evidence type="ECO:0000256" key="3">
    <source>
        <dbReference type="RuleBase" id="RU003560"/>
    </source>
</evidence>
<dbReference type="PATRIC" id="fig|67356.5.peg.2761"/>
<dbReference type="Pfam" id="PF00202">
    <property type="entry name" value="Aminotran_3"/>
    <property type="match status" value="1"/>
</dbReference>
<dbReference type="Gene3D" id="3.90.1150.10">
    <property type="entry name" value="Aspartate Aminotransferase, domain 1"/>
    <property type="match status" value="1"/>
</dbReference>
<keyword evidence="2 3" id="KW-0663">Pyridoxal phosphate</keyword>
<evidence type="ECO:0008006" key="6">
    <source>
        <dbReference type="Google" id="ProtNLM"/>
    </source>
</evidence>
<dbReference type="Proteomes" id="UP000037251">
    <property type="component" value="Unassembled WGS sequence"/>
</dbReference>
<dbReference type="eggNOG" id="COG0161">
    <property type="taxonomic scope" value="Bacteria"/>
</dbReference>
<evidence type="ECO:0000256" key="2">
    <source>
        <dbReference type="ARBA" id="ARBA00022898"/>
    </source>
</evidence>
<dbReference type="STRING" id="67356.AQJ84_24495"/>
<dbReference type="GO" id="GO:0008483">
    <property type="term" value="F:transaminase activity"/>
    <property type="evidence" value="ECO:0007669"/>
    <property type="project" value="InterPro"/>
</dbReference>
<dbReference type="PANTHER" id="PTHR43094">
    <property type="entry name" value="AMINOTRANSFERASE"/>
    <property type="match status" value="1"/>
</dbReference>
<dbReference type="PIRSF" id="PIRSF000521">
    <property type="entry name" value="Transaminase_4ab_Lys_Orn"/>
    <property type="match status" value="1"/>
</dbReference>
<dbReference type="InterPro" id="IPR015421">
    <property type="entry name" value="PyrdxlP-dep_Trfase_major"/>
</dbReference>
<evidence type="ECO:0000313" key="4">
    <source>
        <dbReference type="EMBL" id="KOG37253.1"/>
    </source>
</evidence>
<accession>A0A0L8LG89</accession>
<dbReference type="CDD" id="cd00610">
    <property type="entry name" value="OAT_like"/>
    <property type="match status" value="1"/>
</dbReference>
<proteinExistence type="inferred from homology"/>
<dbReference type="InterPro" id="IPR005814">
    <property type="entry name" value="Aminotrans_3"/>
</dbReference>
<dbReference type="AlphaFoldDB" id="A0A0L8LG89"/>
<name>A0A0L8LG89_9ACTN</name>
<dbReference type="SUPFAM" id="SSF53383">
    <property type="entry name" value="PLP-dependent transferases"/>
    <property type="match status" value="1"/>
</dbReference>
<protein>
    <recommendedName>
        <fullName evidence="6">Aminotransferase class III</fullName>
    </recommendedName>
</protein>
<dbReference type="Gene3D" id="3.40.640.10">
    <property type="entry name" value="Type I PLP-dependent aspartate aminotransferase-like (Major domain)"/>
    <property type="match status" value="1"/>
</dbReference>
<evidence type="ECO:0000313" key="5">
    <source>
        <dbReference type="Proteomes" id="UP000037251"/>
    </source>
</evidence>
<comment type="similarity">
    <text evidence="1 3">Belongs to the class-III pyridoxal-phosphate-dependent aminotransferase family.</text>
</comment>
<dbReference type="InterPro" id="IPR015424">
    <property type="entry name" value="PyrdxlP-dep_Trfase"/>
</dbReference>
<evidence type="ECO:0000256" key="1">
    <source>
        <dbReference type="ARBA" id="ARBA00008954"/>
    </source>
</evidence>
<dbReference type="GO" id="GO:0030170">
    <property type="term" value="F:pyridoxal phosphate binding"/>
    <property type="evidence" value="ECO:0007669"/>
    <property type="project" value="InterPro"/>
</dbReference>
<dbReference type="InterPro" id="IPR049704">
    <property type="entry name" value="Aminotrans_3_PPA_site"/>
</dbReference>
<comment type="caution">
    <text evidence="4">The sequence shown here is derived from an EMBL/GenBank/DDBJ whole genome shotgun (WGS) entry which is preliminary data.</text>
</comment>
<organism evidence="4 5">
    <name type="scientific">Streptomyces resistomycificus</name>
    <dbReference type="NCBI Taxonomy" id="67356"/>
    <lineage>
        <taxon>Bacteria</taxon>
        <taxon>Bacillati</taxon>
        <taxon>Actinomycetota</taxon>
        <taxon>Actinomycetes</taxon>
        <taxon>Kitasatosporales</taxon>
        <taxon>Streptomycetaceae</taxon>
        <taxon>Streptomyces</taxon>
        <taxon>Streptomyces aurantiacus group</taxon>
    </lineage>
</organism>
<sequence length="434" mass="47066">MNASPQKQEPFVLPIISHARGVYVYDQDGQEYLDGCSGAVNVNVGHGVPEILDRMREQMDKACFAYRTQFRSDPLIRLTQQLVELAPGDLSHVEYCNSGSEAIEMTLRLATLRNAQAYRPFKCTVLTEEPSYHGMTSGALGASGHPLRRRHLTPLLANQVTVSRVRPKHGALRASTQDWEEAIHRIGPANLSAVIIEPVGGASSGAVPTAPETMRRLRELADEHQFLLIADEVMTGLGRTGRWFGCDHADVTPDVMVLGKGISAGYATISALMVSDAVVNELGQPLNTVLFGHTMAGNPLAAAAGLAVVDYLRAHEVPAQARHTGEYLRRKLDLLRSRHPIVSDVRGVGMQLALGLHPDPARFPGRCLDLTEAAREEGLLIYPAGVTPALESVLVTPALTASHEELDELTRRLDRALSRISSSPAVEEQALQAV</sequence>
<keyword evidence="5" id="KW-1185">Reference proteome</keyword>
<reference evidence="5" key="1">
    <citation type="submission" date="2015-07" db="EMBL/GenBank/DDBJ databases">
        <authorList>
            <person name="Ju K.-S."/>
            <person name="Doroghazi J.R."/>
            <person name="Metcalf W.W."/>
        </authorList>
    </citation>
    <scope>NUCLEOTIDE SEQUENCE [LARGE SCALE GENOMIC DNA]</scope>
    <source>
        <strain evidence="5">NRRL 2290</strain>
    </source>
</reference>
<dbReference type="PROSITE" id="PS00600">
    <property type="entry name" value="AA_TRANSFER_CLASS_3"/>
    <property type="match status" value="1"/>
</dbReference>
<dbReference type="PANTHER" id="PTHR43094:SF1">
    <property type="entry name" value="AMINOTRANSFERASE CLASS-III"/>
    <property type="match status" value="1"/>
</dbReference>
<dbReference type="EMBL" id="LGUS01000116">
    <property type="protein sequence ID" value="KOG37253.1"/>
    <property type="molecule type" value="Genomic_DNA"/>
</dbReference>
<dbReference type="InterPro" id="IPR015422">
    <property type="entry name" value="PyrdxlP-dep_Trfase_small"/>
</dbReference>